<evidence type="ECO:0000259" key="5">
    <source>
        <dbReference type="SMART" id="SM00922"/>
    </source>
</evidence>
<dbReference type="SUPFAM" id="SSF54826">
    <property type="entry name" value="Enolase N-terminal domain-like"/>
    <property type="match status" value="1"/>
</dbReference>
<dbReference type="Proteomes" id="UP000218151">
    <property type="component" value="Unassembled WGS sequence"/>
</dbReference>
<dbReference type="InterPro" id="IPR029017">
    <property type="entry name" value="Enolase-like_N"/>
</dbReference>
<keyword evidence="2" id="KW-0479">Metal-binding</keyword>
<dbReference type="InterPro" id="IPR013342">
    <property type="entry name" value="Mandelate_racemase_C"/>
</dbReference>
<dbReference type="GO" id="GO:0016836">
    <property type="term" value="F:hydro-lyase activity"/>
    <property type="evidence" value="ECO:0007669"/>
    <property type="project" value="TreeGrafter"/>
</dbReference>
<dbReference type="SFLD" id="SFLDS00001">
    <property type="entry name" value="Enolase"/>
    <property type="match status" value="1"/>
</dbReference>
<dbReference type="InterPro" id="IPR046945">
    <property type="entry name" value="RHMD-like"/>
</dbReference>
<dbReference type="OrthoDB" id="9802699at2"/>
<comment type="cofactor">
    <cofactor evidence="1">
        <name>Mg(2+)</name>
        <dbReference type="ChEBI" id="CHEBI:18420"/>
    </cofactor>
</comment>
<protein>
    <submittedName>
        <fullName evidence="6">Fuconate dehydratase</fullName>
    </submittedName>
</protein>
<dbReference type="InterPro" id="IPR036849">
    <property type="entry name" value="Enolase-like_C_sf"/>
</dbReference>
<evidence type="ECO:0000256" key="1">
    <source>
        <dbReference type="ARBA" id="ARBA00001946"/>
    </source>
</evidence>
<comment type="caution">
    <text evidence="6">The sequence shown here is derived from an EMBL/GenBank/DDBJ whole genome shotgun (WGS) entry which is preliminary data.</text>
</comment>
<feature type="domain" description="Mandelate racemase/muconate lactonizing enzyme C-terminal" evidence="5">
    <location>
        <begin position="211"/>
        <end position="307"/>
    </location>
</feature>
<dbReference type="SMART" id="SM00922">
    <property type="entry name" value="MR_MLE"/>
    <property type="match status" value="1"/>
</dbReference>
<gene>
    <name evidence="6" type="ORF">CKY28_17670</name>
</gene>
<dbReference type="PANTHER" id="PTHR13794:SF58">
    <property type="entry name" value="MITOCHONDRIAL ENOLASE SUPERFAMILY MEMBER 1"/>
    <property type="match status" value="1"/>
</dbReference>
<dbReference type="GO" id="GO:0000287">
    <property type="term" value="F:magnesium ion binding"/>
    <property type="evidence" value="ECO:0007669"/>
    <property type="project" value="UniProtKB-ARBA"/>
</dbReference>
<dbReference type="SUPFAM" id="SSF51604">
    <property type="entry name" value="Enolase C-terminal domain-like"/>
    <property type="match status" value="1"/>
</dbReference>
<dbReference type="InterPro" id="IPR013341">
    <property type="entry name" value="Mandelate_racemase_N_dom"/>
</dbReference>
<name>A0A2A2SBM5_9SPHN</name>
<organism evidence="6 7">
    <name type="scientific">Sphingomonas lenta</name>
    <dbReference type="NCBI Taxonomy" id="1141887"/>
    <lineage>
        <taxon>Bacteria</taxon>
        <taxon>Pseudomonadati</taxon>
        <taxon>Pseudomonadota</taxon>
        <taxon>Alphaproteobacteria</taxon>
        <taxon>Sphingomonadales</taxon>
        <taxon>Sphingomonadaceae</taxon>
        <taxon>Sphingomonas</taxon>
    </lineage>
</organism>
<keyword evidence="7" id="KW-1185">Reference proteome</keyword>
<dbReference type="Gene3D" id="3.30.390.10">
    <property type="entry name" value="Enolase-like, N-terminal domain"/>
    <property type="match status" value="1"/>
</dbReference>
<evidence type="ECO:0000313" key="6">
    <source>
        <dbReference type="EMBL" id="PAX06421.1"/>
    </source>
</evidence>
<dbReference type="AlphaFoldDB" id="A0A2A2SBM5"/>
<accession>A0A2A2SBM5</accession>
<dbReference type="PANTHER" id="PTHR13794">
    <property type="entry name" value="ENOLASE SUPERFAMILY, MANDELATE RACEMASE"/>
    <property type="match status" value="1"/>
</dbReference>
<dbReference type="GO" id="GO:0016052">
    <property type="term" value="P:carbohydrate catabolic process"/>
    <property type="evidence" value="ECO:0007669"/>
    <property type="project" value="TreeGrafter"/>
</dbReference>
<reference evidence="7" key="1">
    <citation type="submission" date="2017-09" db="EMBL/GenBank/DDBJ databases">
        <authorList>
            <person name="Feng G."/>
            <person name="Zhu H."/>
        </authorList>
    </citation>
    <scope>NUCLEOTIDE SEQUENCE [LARGE SCALE GENOMIC DNA]</scope>
    <source>
        <strain evidence="7">1PNM-20</strain>
    </source>
</reference>
<keyword evidence="3" id="KW-0460">Magnesium</keyword>
<dbReference type="SFLD" id="SFLDG00179">
    <property type="entry name" value="mandelate_racemase"/>
    <property type="match status" value="1"/>
</dbReference>
<sequence length="435" mass="48047">MVVASRENKRWGLGTIITSMSVWDIRFPTSASLDGSDAMNVAPDYSMAYVRLDTNQPGLSGFGFTFTIGRGNDLCAAGIRSLRALVVGRSLDGITSAMGEFWRLLVGDSQLRWLGPEKGVVHLAAAAVVNAVWDLWGKQEDKPVWRLAADLSADHIVSLIDFTGITDAIAPGEAARLLKEREAGVTARRAQLLDEGFPAYTTSAGWLGYPDDKIRRLCAEAVEAGWRALKIKVGRDLEDDRRRCAIVRESIGPDRLLMIDANQVWEVEEAISWTRAMAEFEPYWIEEPVHPDDVLGHARIRGEVAPIRVATGEHVPNRIMFKQLLQADAIDVVQADACRLGGLNEAMAVMLLAAVHDKPICPHAGGVGLCENAQHLSMIDYLRFGCSMEGRMARRLLRTLRRQRRRGDAGRSLQLRAARRARGPRRDLRLPGGRA</sequence>
<feature type="region of interest" description="Disordered" evidence="4">
    <location>
        <begin position="403"/>
        <end position="435"/>
    </location>
</feature>
<dbReference type="InterPro" id="IPR029065">
    <property type="entry name" value="Enolase_C-like"/>
</dbReference>
<dbReference type="EMBL" id="NSLI01000007">
    <property type="protein sequence ID" value="PAX06421.1"/>
    <property type="molecule type" value="Genomic_DNA"/>
</dbReference>
<dbReference type="Gene3D" id="3.20.20.120">
    <property type="entry name" value="Enolase-like C-terminal domain"/>
    <property type="match status" value="1"/>
</dbReference>
<evidence type="ECO:0000256" key="4">
    <source>
        <dbReference type="SAM" id="MobiDB-lite"/>
    </source>
</evidence>
<evidence type="ECO:0000313" key="7">
    <source>
        <dbReference type="Proteomes" id="UP000218151"/>
    </source>
</evidence>
<dbReference type="InterPro" id="IPR018110">
    <property type="entry name" value="Mandel_Rmase/mucon_lact_enz_CS"/>
</dbReference>
<evidence type="ECO:0000256" key="2">
    <source>
        <dbReference type="ARBA" id="ARBA00022723"/>
    </source>
</evidence>
<evidence type="ECO:0000256" key="3">
    <source>
        <dbReference type="ARBA" id="ARBA00022842"/>
    </source>
</evidence>
<dbReference type="Pfam" id="PF02746">
    <property type="entry name" value="MR_MLE_N"/>
    <property type="match status" value="1"/>
</dbReference>
<proteinExistence type="predicted"/>
<dbReference type="PROSITE" id="PS00909">
    <property type="entry name" value="MR_MLE_2"/>
    <property type="match status" value="1"/>
</dbReference>
<dbReference type="GO" id="GO:0009063">
    <property type="term" value="P:amino acid catabolic process"/>
    <property type="evidence" value="ECO:0007669"/>
    <property type="project" value="InterPro"/>
</dbReference>
<dbReference type="Pfam" id="PF13378">
    <property type="entry name" value="MR_MLE_C"/>
    <property type="match status" value="1"/>
</dbReference>